<sequence>FSVSSCIPSLGLPRDDPLSYIIYLHRYEADRCLCVDGCPGDWCVSTYAFARQEEACA</sequence>
<reference evidence="1 2" key="1">
    <citation type="journal article" date="2017" name="Int. J. Parasitol.">
        <title>The genome of the protozoan parasite Cystoisospora suis and a reverse vaccinology approach to identify vaccine candidates.</title>
        <authorList>
            <person name="Palmieri N."/>
            <person name="Shrestha A."/>
            <person name="Ruttkowski B."/>
            <person name="Beck T."/>
            <person name="Vogl C."/>
            <person name="Tomley F."/>
            <person name="Blake D.P."/>
            <person name="Joachim A."/>
        </authorList>
    </citation>
    <scope>NUCLEOTIDE SEQUENCE [LARGE SCALE GENOMIC DNA]</scope>
    <source>
        <strain evidence="1 2">Wien I</strain>
    </source>
</reference>
<feature type="non-terminal residue" evidence="1">
    <location>
        <position position="1"/>
    </location>
</feature>
<dbReference type="EMBL" id="MIGC01005878">
    <property type="protein sequence ID" value="PHJ16496.1"/>
    <property type="molecule type" value="Genomic_DNA"/>
</dbReference>
<evidence type="ECO:0000313" key="2">
    <source>
        <dbReference type="Proteomes" id="UP000221165"/>
    </source>
</evidence>
<proteinExistence type="predicted"/>
<dbReference type="AlphaFoldDB" id="A0A2C6KJF5"/>
<feature type="non-terminal residue" evidence="1">
    <location>
        <position position="57"/>
    </location>
</feature>
<name>A0A2C6KJF5_9APIC</name>
<gene>
    <name evidence="1" type="ORF">CSUI_009692</name>
</gene>
<keyword evidence="2" id="KW-1185">Reference proteome</keyword>
<dbReference type="VEuPathDB" id="ToxoDB:CSUI_009692"/>
<protein>
    <submittedName>
        <fullName evidence="1">Uncharacterized protein</fullName>
    </submittedName>
</protein>
<dbReference type="RefSeq" id="XP_067918225.1">
    <property type="nucleotide sequence ID" value="XM_068069803.1"/>
</dbReference>
<dbReference type="GeneID" id="94433014"/>
<organism evidence="1 2">
    <name type="scientific">Cystoisospora suis</name>
    <dbReference type="NCBI Taxonomy" id="483139"/>
    <lineage>
        <taxon>Eukaryota</taxon>
        <taxon>Sar</taxon>
        <taxon>Alveolata</taxon>
        <taxon>Apicomplexa</taxon>
        <taxon>Conoidasida</taxon>
        <taxon>Coccidia</taxon>
        <taxon>Eucoccidiorida</taxon>
        <taxon>Eimeriorina</taxon>
        <taxon>Sarcocystidae</taxon>
        <taxon>Cystoisospora</taxon>
    </lineage>
</organism>
<evidence type="ECO:0000313" key="1">
    <source>
        <dbReference type="EMBL" id="PHJ16496.1"/>
    </source>
</evidence>
<accession>A0A2C6KJF5</accession>
<dbReference type="Proteomes" id="UP000221165">
    <property type="component" value="Unassembled WGS sequence"/>
</dbReference>
<comment type="caution">
    <text evidence="1">The sequence shown here is derived from an EMBL/GenBank/DDBJ whole genome shotgun (WGS) entry which is preliminary data.</text>
</comment>